<feature type="region of interest" description="Disordered" evidence="1">
    <location>
        <begin position="19"/>
        <end position="53"/>
    </location>
</feature>
<reference evidence="2" key="1">
    <citation type="journal article" date="2015" name="Nature">
        <title>Complex archaea that bridge the gap between prokaryotes and eukaryotes.</title>
        <authorList>
            <person name="Spang A."/>
            <person name="Saw J.H."/>
            <person name="Jorgensen S.L."/>
            <person name="Zaremba-Niedzwiedzka K."/>
            <person name="Martijn J."/>
            <person name="Lind A.E."/>
            <person name="van Eijk R."/>
            <person name="Schleper C."/>
            <person name="Guy L."/>
            <person name="Ettema T.J."/>
        </authorList>
    </citation>
    <scope>NUCLEOTIDE SEQUENCE</scope>
</reference>
<dbReference type="AlphaFoldDB" id="A0A0F8YG27"/>
<accession>A0A0F8YG27</accession>
<gene>
    <name evidence="2" type="ORF">LCGC14_3097790</name>
</gene>
<protein>
    <submittedName>
        <fullName evidence="2">Uncharacterized protein</fullName>
    </submittedName>
</protein>
<evidence type="ECO:0000313" key="2">
    <source>
        <dbReference type="EMBL" id="KKK53139.1"/>
    </source>
</evidence>
<organism evidence="2">
    <name type="scientific">marine sediment metagenome</name>
    <dbReference type="NCBI Taxonomy" id="412755"/>
    <lineage>
        <taxon>unclassified sequences</taxon>
        <taxon>metagenomes</taxon>
        <taxon>ecological metagenomes</taxon>
    </lineage>
</organism>
<proteinExistence type="predicted"/>
<dbReference type="EMBL" id="LAZR01066656">
    <property type="protein sequence ID" value="KKK53139.1"/>
    <property type="molecule type" value="Genomic_DNA"/>
</dbReference>
<comment type="caution">
    <text evidence="2">The sequence shown here is derived from an EMBL/GenBank/DDBJ whole genome shotgun (WGS) entry which is preliminary data.</text>
</comment>
<name>A0A0F8YG27_9ZZZZ</name>
<evidence type="ECO:0000256" key="1">
    <source>
        <dbReference type="SAM" id="MobiDB-lite"/>
    </source>
</evidence>
<sequence>MATRKVVTRRKDWKAIVQRADKDHNKPNDVVYKWSNGREHKTTDHTSSGIYEK</sequence>